<evidence type="ECO:0000313" key="1">
    <source>
        <dbReference type="EMBL" id="GLL09568.1"/>
    </source>
</evidence>
<reference evidence="1" key="2">
    <citation type="submission" date="2023-01" db="EMBL/GenBank/DDBJ databases">
        <authorList>
            <person name="Sun Q."/>
            <person name="Evtushenko L."/>
        </authorList>
    </citation>
    <scope>NUCLEOTIDE SEQUENCE</scope>
    <source>
        <strain evidence="1">VKM Ac-1069</strain>
    </source>
</reference>
<accession>A0A9W6NUG4</accession>
<protein>
    <submittedName>
        <fullName evidence="1">Uncharacterized protein</fullName>
    </submittedName>
</protein>
<proteinExistence type="predicted"/>
<sequence length="93" mass="9553">MVWERRGRLAHRGMGVSNAGGGFPSAAAAAESAKAAPVRAETNETALTQARLVSSVTRTSGSRADRNRATGVLCDGLEARGDTARARNAGTRG</sequence>
<dbReference type="EMBL" id="BSFQ01000002">
    <property type="protein sequence ID" value="GLL09568.1"/>
    <property type="molecule type" value="Genomic_DNA"/>
</dbReference>
<gene>
    <name evidence="1" type="ORF">GCM10017577_07080</name>
</gene>
<comment type="caution">
    <text evidence="1">The sequence shown here is derived from an EMBL/GenBank/DDBJ whole genome shotgun (WGS) entry which is preliminary data.</text>
</comment>
<evidence type="ECO:0000313" key="2">
    <source>
        <dbReference type="Proteomes" id="UP001143463"/>
    </source>
</evidence>
<dbReference type="Proteomes" id="UP001143463">
    <property type="component" value="Unassembled WGS sequence"/>
</dbReference>
<dbReference type="AlphaFoldDB" id="A0A9W6NUG4"/>
<name>A0A9W6NUG4_9PSEU</name>
<organism evidence="1 2">
    <name type="scientific">Pseudonocardia halophobica</name>
    <dbReference type="NCBI Taxonomy" id="29401"/>
    <lineage>
        <taxon>Bacteria</taxon>
        <taxon>Bacillati</taxon>
        <taxon>Actinomycetota</taxon>
        <taxon>Actinomycetes</taxon>
        <taxon>Pseudonocardiales</taxon>
        <taxon>Pseudonocardiaceae</taxon>
        <taxon>Pseudonocardia</taxon>
    </lineage>
</organism>
<reference evidence="1" key="1">
    <citation type="journal article" date="2014" name="Int. J. Syst. Evol. Microbiol.">
        <title>Complete genome sequence of Corynebacterium casei LMG S-19264T (=DSM 44701T), isolated from a smear-ripened cheese.</title>
        <authorList>
            <consortium name="US DOE Joint Genome Institute (JGI-PGF)"/>
            <person name="Walter F."/>
            <person name="Albersmeier A."/>
            <person name="Kalinowski J."/>
            <person name="Ruckert C."/>
        </authorList>
    </citation>
    <scope>NUCLEOTIDE SEQUENCE</scope>
    <source>
        <strain evidence="1">VKM Ac-1069</strain>
    </source>
</reference>
<keyword evidence="2" id="KW-1185">Reference proteome</keyword>